<keyword evidence="3" id="KW-1185">Reference proteome</keyword>
<proteinExistence type="predicted"/>
<evidence type="ECO:0008006" key="4">
    <source>
        <dbReference type="Google" id="ProtNLM"/>
    </source>
</evidence>
<dbReference type="RefSeq" id="WP_145215930.1">
    <property type="nucleotide sequence ID" value="NZ_CP036432.1"/>
</dbReference>
<reference evidence="2 3" key="1">
    <citation type="submission" date="2019-02" db="EMBL/GenBank/DDBJ databases">
        <title>Deep-cultivation of Planctomycetes and their phenomic and genomic characterization uncovers novel biology.</title>
        <authorList>
            <person name="Wiegand S."/>
            <person name="Jogler M."/>
            <person name="Boedeker C."/>
            <person name="Pinto D."/>
            <person name="Vollmers J."/>
            <person name="Rivas-Marin E."/>
            <person name="Kohn T."/>
            <person name="Peeters S.H."/>
            <person name="Heuer A."/>
            <person name="Rast P."/>
            <person name="Oberbeckmann S."/>
            <person name="Bunk B."/>
            <person name="Jeske O."/>
            <person name="Meyerdierks A."/>
            <person name="Storesund J.E."/>
            <person name="Kallscheuer N."/>
            <person name="Luecker S."/>
            <person name="Lage O.M."/>
            <person name="Pohl T."/>
            <person name="Merkel B.J."/>
            <person name="Hornburger P."/>
            <person name="Mueller R.-W."/>
            <person name="Bruemmer F."/>
            <person name="Labrenz M."/>
            <person name="Spormann A.M."/>
            <person name="Op den Camp H."/>
            <person name="Overmann J."/>
            <person name="Amann R."/>
            <person name="Jetten M.S.M."/>
            <person name="Mascher T."/>
            <person name="Medema M.H."/>
            <person name="Devos D.P."/>
            <person name="Kaster A.-K."/>
            <person name="Ovreas L."/>
            <person name="Rohde M."/>
            <person name="Galperin M.Y."/>
            <person name="Jogler C."/>
        </authorList>
    </citation>
    <scope>NUCLEOTIDE SEQUENCE [LARGE SCALE GENOMIC DNA]</scope>
    <source>
        <strain evidence="2 3">TBK1r</strain>
    </source>
</reference>
<dbReference type="Pfam" id="PF09919">
    <property type="entry name" value="DUF2149"/>
    <property type="match status" value="1"/>
</dbReference>
<gene>
    <name evidence="2" type="ORF">TBK1r_47800</name>
</gene>
<evidence type="ECO:0000313" key="3">
    <source>
        <dbReference type="Proteomes" id="UP000318081"/>
    </source>
</evidence>
<feature type="transmembrane region" description="Helical" evidence="1">
    <location>
        <begin position="26"/>
        <end position="47"/>
    </location>
</feature>
<protein>
    <recommendedName>
        <fullName evidence="4">DUF2149 domain-containing protein</fullName>
    </recommendedName>
</protein>
<dbReference type="Proteomes" id="UP000318081">
    <property type="component" value="Chromosome"/>
</dbReference>
<evidence type="ECO:0000313" key="2">
    <source>
        <dbReference type="EMBL" id="QDV85764.1"/>
    </source>
</evidence>
<dbReference type="InterPro" id="IPR018676">
    <property type="entry name" value="DUF2149"/>
</dbReference>
<accession>A0ABX5Y109</accession>
<keyword evidence="1" id="KW-1133">Transmembrane helix</keyword>
<dbReference type="EMBL" id="CP036432">
    <property type="protein sequence ID" value="QDV85764.1"/>
    <property type="molecule type" value="Genomic_DNA"/>
</dbReference>
<name>A0ABX5Y109_9BACT</name>
<keyword evidence="1" id="KW-0812">Transmembrane</keyword>
<keyword evidence="1" id="KW-0472">Membrane</keyword>
<sequence>MRCKSNTSAKAYRRLLGSEDDDPLSGIANLFDISLVFVVALLIALMAPNSASVIQPDGEPLTKYSVSEESLGGEGERLGMAYRLKTGEVIYVPEHPNN</sequence>
<evidence type="ECO:0000256" key="1">
    <source>
        <dbReference type="SAM" id="Phobius"/>
    </source>
</evidence>
<organism evidence="2 3">
    <name type="scientific">Stieleria magnilauensis</name>
    <dbReference type="NCBI Taxonomy" id="2527963"/>
    <lineage>
        <taxon>Bacteria</taxon>
        <taxon>Pseudomonadati</taxon>
        <taxon>Planctomycetota</taxon>
        <taxon>Planctomycetia</taxon>
        <taxon>Pirellulales</taxon>
        <taxon>Pirellulaceae</taxon>
        <taxon>Stieleria</taxon>
    </lineage>
</organism>